<organism evidence="2 3">
    <name type="scientific">Falsiroseomonas oleicola</name>
    <dbReference type="NCBI Taxonomy" id="2801474"/>
    <lineage>
        <taxon>Bacteria</taxon>
        <taxon>Pseudomonadati</taxon>
        <taxon>Pseudomonadota</taxon>
        <taxon>Alphaproteobacteria</taxon>
        <taxon>Acetobacterales</taxon>
        <taxon>Roseomonadaceae</taxon>
        <taxon>Falsiroseomonas</taxon>
    </lineage>
</organism>
<gene>
    <name evidence="2" type="ORF">JJQ90_18225</name>
</gene>
<protein>
    <recommendedName>
        <fullName evidence="1">DUF6968 domain-containing protein</fullName>
    </recommendedName>
</protein>
<dbReference type="EMBL" id="JAERQM010000005">
    <property type="protein sequence ID" value="MBU8545667.1"/>
    <property type="molecule type" value="Genomic_DNA"/>
</dbReference>
<comment type="caution">
    <text evidence="2">The sequence shown here is derived from an EMBL/GenBank/DDBJ whole genome shotgun (WGS) entry which is preliminary data.</text>
</comment>
<sequence>MAKHPAKARPGKDTRPGTLLTVQFEVDGAPRGRVAIGIPFVEEDRETWRCRYAVTGLSETFRRYCCGVDALQALTLTLEFMPTLLESTEEAKQGRLTWMGLGAPWGFSHRLHDLGRDPDPGTVP</sequence>
<evidence type="ECO:0000259" key="1">
    <source>
        <dbReference type="Pfam" id="PF22302"/>
    </source>
</evidence>
<proteinExistence type="predicted"/>
<feature type="domain" description="DUF6968" evidence="1">
    <location>
        <begin position="28"/>
        <end position="107"/>
    </location>
</feature>
<dbReference type="Proteomes" id="UP000689967">
    <property type="component" value="Unassembled WGS sequence"/>
</dbReference>
<dbReference type="RefSeq" id="WP_216877666.1">
    <property type="nucleotide sequence ID" value="NZ_JAERQM010000005.1"/>
</dbReference>
<accession>A0ABS6HCX9</accession>
<dbReference type="InterPro" id="IPR054241">
    <property type="entry name" value="DUF6968"/>
</dbReference>
<evidence type="ECO:0000313" key="3">
    <source>
        <dbReference type="Proteomes" id="UP000689967"/>
    </source>
</evidence>
<name>A0ABS6HCX9_9PROT</name>
<reference evidence="2 3" key="1">
    <citation type="submission" date="2021-01" db="EMBL/GenBank/DDBJ databases">
        <title>Roseomonas sp. nov, a bacterium isolated from an oil production mixture in Yumen Oilfield.</title>
        <authorList>
            <person name="Wu D."/>
        </authorList>
    </citation>
    <scope>NUCLEOTIDE SEQUENCE [LARGE SCALE GENOMIC DNA]</scope>
    <source>
        <strain evidence="2 3">ROY-5-3</strain>
    </source>
</reference>
<keyword evidence="3" id="KW-1185">Reference proteome</keyword>
<dbReference type="Pfam" id="PF22302">
    <property type="entry name" value="DUF6968"/>
    <property type="match status" value="1"/>
</dbReference>
<evidence type="ECO:0000313" key="2">
    <source>
        <dbReference type="EMBL" id="MBU8545667.1"/>
    </source>
</evidence>